<dbReference type="GO" id="GO:0009506">
    <property type="term" value="C:plasmodesma"/>
    <property type="evidence" value="ECO:0007669"/>
    <property type="project" value="TreeGrafter"/>
</dbReference>
<comment type="caution">
    <text evidence="7">The sequence shown here is derived from an EMBL/GenBank/DDBJ whole genome shotgun (WGS) entry which is preliminary data.</text>
</comment>
<dbReference type="OMA" id="GRKCCTC"/>
<evidence type="ECO:0000256" key="5">
    <source>
        <dbReference type="SAM" id="Phobius"/>
    </source>
</evidence>
<accession>A0A200QKV0</accession>
<reference evidence="7 8" key="1">
    <citation type="journal article" date="2017" name="Mol. Plant">
        <title>The Genome of Medicinal Plant Macleaya cordata Provides New Insights into Benzylisoquinoline Alkaloids Metabolism.</title>
        <authorList>
            <person name="Liu X."/>
            <person name="Liu Y."/>
            <person name="Huang P."/>
            <person name="Ma Y."/>
            <person name="Qing Z."/>
            <person name="Tang Q."/>
            <person name="Cao H."/>
            <person name="Cheng P."/>
            <person name="Zheng Y."/>
            <person name="Yuan Z."/>
            <person name="Zhou Y."/>
            <person name="Liu J."/>
            <person name="Tang Z."/>
            <person name="Zhuo Y."/>
            <person name="Zhang Y."/>
            <person name="Yu L."/>
            <person name="Huang J."/>
            <person name="Yang P."/>
            <person name="Peng Q."/>
            <person name="Zhang J."/>
            <person name="Jiang W."/>
            <person name="Zhang Z."/>
            <person name="Lin K."/>
            <person name="Ro D.K."/>
            <person name="Chen X."/>
            <person name="Xiong X."/>
            <person name="Shang Y."/>
            <person name="Huang S."/>
            <person name="Zeng J."/>
        </authorList>
    </citation>
    <scope>NUCLEOTIDE SEQUENCE [LARGE SCALE GENOMIC DNA]</scope>
    <source>
        <strain evidence="8">cv. BLH2017</strain>
        <tissue evidence="7">Root</tissue>
    </source>
</reference>
<dbReference type="Proteomes" id="UP000195402">
    <property type="component" value="Unassembled WGS sequence"/>
</dbReference>
<dbReference type="OrthoDB" id="1914670at2759"/>
<dbReference type="InParanoid" id="A0A200QKV0"/>
<feature type="domain" description="Late embryogenesis abundant protein LEA-2 subgroup" evidence="6">
    <location>
        <begin position="62"/>
        <end position="158"/>
    </location>
</feature>
<dbReference type="PANTHER" id="PTHR31415">
    <property type="entry name" value="OS05G0367900 PROTEIN"/>
    <property type="match status" value="1"/>
</dbReference>
<dbReference type="PANTHER" id="PTHR31415:SF52">
    <property type="entry name" value="LATE EMBRYOGENESIS ABUNDANT (LEA) HYDROXYPROLINE-RICH GLYCOPROTEIN FAMILY-RELATED"/>
    <property type="match status" value="1"/>
</dbReference>
<dbReference type="InterPro" id="IPR004864">
    <property type="entry name" value="LEA_2"/>
</dbReference>
<comment type="subcellular location">
    <subcellularLocation>
        <location evidence="1">Membrane</location>
        <topology evidence="1">Single-pass membrane protein</topology>
    </subcellularLocation>
</comment>
<evidence type="ECO:0000256" key="1">
    <source>
        <dbReference type="ARBA" id="ARBA00004167"/>
    </source>
</evidence>
<name>A0A200QKV0_MACCD</name>
<dbReference type="FunCoup" id="A0A200QKV0">
    <property type="interactions" value="107"/>
</dbReference>
<gene>
    <name evidence="7" type="ORF">BVC80_1741g163</name>
</gene>
<keyword evidence="3 5" id="KW-1133">Transmembrane helix</keyword>
<dbReference type="STRING" id="56857.A0A200QKV0"/>
<keyword evidence="4 5" id="KW-0472">Membrane</keyword>
<dbReference type="Pfam" id="PF03168">
    <property type="entry name" value="LEA_2"/>
    <property type="match status" value="1"/>
</dbReference>
<proteinExistence type="predicted"/>
<dbReference type="AlphaFoldDB" id="A0A200QKV0"/>
<evidence type="ECO:0000313" key="7">
    <source>
        <dbReference type="EMBL" id="OVA11158.1"/>
    </source>
</evidence>
<evidence type="ECO:0000256" key="2">
    <source>
        <dbReference type="ARBA" id="ARBA00022692"/>
    </source>
</evidence>
<evidence type="ECO:0000256" key="3">
    <source>
        <dbReference type="ARBA" id="ARBA00022989"/>
    </source>
</evidence>
<keyword evidence="2 5" id="KW-0812">Transmembrane</keyword>
<dbReference type="GO" id="GO:0005886">
    <property type="term" value="C:plasma membrane"/>
    <property type="evidence" value="ECO:0007669"/>
    <property type="project" value="TreeGrafter"/>
</dbReference>
<evidence type="ECO:0000256" key="4">
    <source>
        <dbReference type="ARBA" id="ARBA00023136"/>
    </source>
</evidence>
<dbReference type="EMBL" id="MVGT01001732">
    <property type="protein sequence ID" value="OVA11158.1"/>
    <property type="molecule type" value="Genomic_DNA"/>
</dbReference>
<keyword evidence="8" id="KW-1185">Reference proteome</keyword>
<feature type="transmembrane region" description="Helical" evidence="5">
    <location>
        <begin position="7"/>
        <end position="29"/>
    </location>
</feature>
<dbReference type="InterPro" id="IPR044839">
    <property type="entry name" value="NDR1-like"/>
</dbReference>
<evidence type="ECO:0000259" key="6">
    <source>
        <dbReference type="Pfam" id="PF03168"/>
    </source>
</evidence>
<protein>
    <submittedName>
        <fullName evidence="7">Late embryogenesis abundant protein</fullName>
    </submittedName>
</protein>
<dbReference type="GO" id="GO:0098542">
    <property type="term" value="P:defense response to other organism"/>
    <property type="evidence" value="ECO:0007669"/>
    <property type="project" value="InterPro"/>
</dbReference>
<sequence length="206" mass="23074">MSEQPSCCRWCAGFLFSLGLTSLFMWLSLRPSKPTYSIESFYIPVLNKTANDTRNTTISFDLRLKNENKDKGIYYDALDITLYYGHNLSSPIGNVSISGFYQGHKKKAHRVETVQTVGVPWETAKQEVSNGTTIFRVDLATAVRYKIMAWKTGRHKMKLGVNVTVNDQGLKTAKKGVELSCASVHVNDCTTRVSVALLVLILLFLI</sequence>
<organism evidence="7 8">
    <name type="scientific">Macleaya cordata</name>
    <name type="common">Five-seeded plume-poppy</name>
    <name type="synonym">Bocconia cordata</name>
    <dbReference type="NCBI Taxonomy" id="56857"/>
    <lineage>
        <taxon>Eukaryota</taxon>
        <taxon>Viridiplantae</taxon>
        <taxon>Streptophyta</taxon>
        <taxon>Embryophyta</taxon>
        <taxon>Tracheophyta</taxon>
        <taxon>Spermatophyta</taxon>
        <taxon>Magnoliopsida</taxon>
        <taxon>Ranunculales</taxon>
        <taxon>Papaveraceae</taxon>
        <taxon>Papaveroideae</taxon>
        <taxon>Macleaya</taxon>
    </lineage>
</organism>
<evidence type="ECO:0000313" key="8">
    <source>
        <dbReference type="Proteomes" id="UP000195402"/>
    </source>
</evidence>